<comment type="subcellular location">
    <subcellularLocation>
        <location evidence="1">Cell membrane</location>
        <topology evidence="1">Multi-pass membrane protein</topology>
    </subcellularLocation>
</comment>
<keyword evidence="3" id="KW-1003">Cell membrane</keyword>
<comment type="caution">
    <text evidence="9">The sequence shown here is derived from an EMBL/GenBank/DDBJ whole genome shotgun (WGS) entry which is preliminary data.</text>
</comment>
<dbReference type="EMBL" id="JAFMPY010000035">
    <property type="protein sequence ID" value="MBO0906255.1"/>
    <property type="molecule type" value="Genomic_DNA"/>
</dbReference>
<name>A0ABS3J9A0_9HYPH</name>
<accession>A0ABS3J9A0</accession>
<feature type="transmembrane region" description="Helical" evidence="7">
    <location>
        <begin position="104"/>
        <end position="124"/>
    </location>
</feature>
<feature type="transmembrane region" description="Helical" evidence="7">
    <location>
        <begin position="70"/>
        <end position="92"/>
    </location>
</feature>
<gene>
    <name evidence="9" type="ORF">J1C47_21605</name>
</gene>
<dbReference type="NCBIfam" id="TIGR00254">
    <property type="entry name" value="GGDEF"/>
    <property type="match status" value="1"/>
</dbReference>
<dbReference type="Pfam" id="PF07694">
    <property type="entry name" value="5TM-5TMR_LYT"/>
    <property type="match status" value="1"/>
</dbReference>
<dbReference type="EC" id="2.7.7.65" evidence="2"/>
<keyword evidence="10" id="KW-1185">Reference proteome</keyword>
<evidence type="ECO:0000259" key="8">
    <source>
        <dbReference type="PROSITE" id="PS50887"/>
    </source>
</evidence>
<dbReference type="PROSITE" id="PS50887">
    <property type="entry name" value="GGDEF"/>
    <property type="match status" value="1"/>
</dbReference>
<keyword evidence="6 7" id="KW-0472">Membrane</keyword>
<evidence type="ECO:0000256" key="2">
    <source>
        <dbReference type="ARBA" id="ARBA00012528"/>
    </source>
</evidence>
<evidence type="ECO:0000256" key="3">
    <source>
        <dbReference type="ARBA" id="ARBA00022475"/>
    </source>
</evidence>
<feature type="transmembrane region" description="Helical" evidence="7">
    <location>
        <begin position="160"/>
        <end position="180"/>
    </location>
</feature>
<feature type="domain" description="GGDEF" evidence="8">
    <location>
        <begin position="231"/>
        <end position="364"/>
    </location>
</feature>
<keyword evidence="4 7" id="KW-0812">Transmembrane</keyword>
<dbReference type="SUPFAM" id="SSF55073">
    <property type="entry name" value="Nucleotide cyclase"/>
    <property type="match status" value="1"/>
</dbReference>
<dbReference type="Proteomes" id="UP000664288">
    <property type="component" value="Unassembled WGS sequence"/>
</dbReference>
<dbReference type="Pfam" id="PF00990">
    <property type="entry name" value="GGDEF"/>
    <property type="match status" value="1"/>
</dbReference>
<dbReference type="InterPro" id="IPR050469">
    <property type="entry name" value="Diguanylate_Cyclase"/>
</dbReference>
<evidence type="ECO:0000256" key="1">
    <source>
        <dbReference type="ARBA" id="ARBA00004651"/>
    </source>
</evidence>
<evidence type="ECO:0000313" key="10">
    <source>
        <dbReference type="Proteomes" id="UP000664288"/>
    </source>
</evidence>
<dbReference type="PANTHER" id="PTHR45138:SF24">
    <property type="entry name" value="DIGUANYLATE CYCLASE DGCC-RELATED"/>
    <property type="match status" value="1"/>
</dbReference>
<dbReference type="InterPro" id="IPR000160">
    <property type="entry name" value="GGDEF_dom"/>
</dbReference>
<evidence type="ECO:0000256" key="4">
    <source>
        <dbReference type="ARBA" id="ARBA00022692"/>
    </source>
</evidence>
<evidence type="ECO:0000256" key="7">
    <source>
        <dbReference type="SAM" id="Phobius"/>
    </source>
</evidence>
<dbReference type="InterPro" id="IPR043128">
    <property type="entry name" value="Rev_trsase/Diguanyl_cyclase"/>
</dbReference>
<organism evidence="9 10">
    <name type="scientific">Jiella sonneratiae</name>
    <dbReference type="NCBI Taxonomy" id="2816856"/>
    <lineage>
        <taxon>Bacteria</taxon>
        <taxon>Pseudomonadati</taxon>
        <taxon>Pseudomonadota</taxon>
        <taxon>Alphaproteobacteria</taxon>
        <taxon>Hyphomicrobiales</taxon>
        <taxon>Aurantimonadaceae</taxon>
        <taxon>Jiella</taxon>
    </lineage>
</organism>
<dbReference type="InterPro" id="IPR029787">
    <property type="entry name" value="Nucleotide_cyclase"/>
</dbReference>
<sequence>MNPFATFLLSLLNDLGIFALMTLAYGFVLRRSPYGPVRSAAIGCLFGLGAAVAMADTPDLGSGTFVDARGVALILAGPFGGAIAAVLTMVIAVAGRVALGGGNAAIGVATTVALSAMGLAYARLRLSGARPHRTTQFLTLGLLSCLPNAVMVGIPGHVGATMLGFLLPVVVTKMVGVLVLGHSLAATRQAVIATLRLEEQAFVDPLTGLPNRRSLERSSMRIIDDAARSKRPVAALVIDIDHFKRVNDRFGHDVGDAVLKAVAATVVTNLRAGDAIARYGGEEIVAVMPRTSLDEARRVAERIRGAIAREVFDEEADIGGVTASIGVAVRSGPELSFKILFKAADEALYRAKELGRNRVEVAAPLALAA</sequence>
<keyword evidence="5 7" id="KW-1133">Transmembrane helix</keyword>
<dbReference type="CDD" id="cd01949">
    <property type="entry name" value="GGDEF"/>
    <property type="match status" value="1"/>
</dbReference>
<evidence type="ECO:0000256" key="6">
    <source>
        <dbReference type="ARBA" id="ARBA00023136"/>
    </source>
</evidence>
<feature type="transmembrane region" description="Helical" evidence="7">
    <location>
        <begin position="7"/>
        <end position="28"/>
    </location>
</feature>
<protein>
    <recommendedName>
        <fullName evidence="2">diguanylate cyclase</fullName>
        <ecNumber evidence="2">2.7.7.65</ecNumber>
    </recommendedName>
</protein>
<evidence type="ECO:0000313" key="9">
    <source>
        <dbReference type="EMBL" id="MBO0906255.1"/>
    </source>
</evidence>
<feature type="transmembrane region" description="Helical" evidence="7">
    <location>
        <begin position="136"/>
        <end position="154"/>
    </location>
</feature>
<proteinExistence type="predicted"/>
<dbReference type="RefSeq" id="WP_207352884.1">
    <property type="nucleotide sequence ID" value="NZ_JAFMPY010000035.1"/>
</dbReference>
<feature type="transmembrane region" description="Helical" evidence="7">
    <location>
        <begin position="40"/>
        <end position="58"/>
    </location>
</feature>
<reference evidence="9 10" key="1">
    <citation type="submission" date="2021-03" db="EMBL/GenBank/DDBJ databases">
        <title>Whole genome sequence of Jiella sp. MQZ13P-4.</title>
        <authorList>
            <person name="Tuo L."/>
        </authorList>
    </citation>
    <scope>NUCLEOTIDE SEQUENCE [LARGE SCALE GENOMIC DNA]</scope>
    <source>
        <strain evidence="9 10">MQZ13P-4</strain>
    </source>
</reference>
<dbReference type="InterPro" id="IPR011620">
    <property type="entry name" value="Sig_transdc_His_kinase_LytS_TM"/>
</dbReference>
<dbReference type="SMART" id="SM00267">
    <property type="entry name" value="GGDEF"/>
    <property type="match status" value="1"/>
</dbReference>
<evidence type="ECO:0000256" key="5">
    <source>
        <dbReference type="ARBA" id="ARBA00022989"/>
    </source>
</evidence>
<dbReference type="Gene3D" id="3.30.70.270">
    <property type="match status" value="1"/>
</dbReference>
<dbReference type="PANTHER" id="PTHR45138">
    <property type="entry name" value="REGULATORY COMPONENTS OF SENSORY TRANSDUCTION SYSTEM"/>
    <property type="match status" value="1"/>
</dbReference>